<dbReference type="Proteomes" id="UP001519343">
    <property type="component" value="Unassembled WGS sequence"/>
</dbReference>
<accession>A0ABS4GU92</accession>
<name>A0ABS4GU92_9BACL</name>
<comment type="caution">
    <text evidence="2">The sequence shown here is derived from an EMBL/GenBank/DDBJ whole genome shotgun (WGS) entry which is preliminary data.</text>
</comment>
<evidence type="ECO:0000313" key="2">
    <source>
        <dbReference type="EMBL" id="MBP1933829.1"/>
    </source>
</evidence>
<evidence type="ECO:0000256" key="1">
    <source>
        <dbReference type="SAM" id="Phobius"/>
    </source>
</evidence>
<protein>
    <submittedName>
        <fullName evidence="2">Uncharacterized protein</fullName>
    </submittedName>
</protein>
<sequence>MGINEIIADILLYILALPLMAFQSLELIKAFIQFAADIAEYFQK</sequence>
<gene>
    <name evidence="2" type="ORF">J2Z37_003842</name>
</gene>
<organism evidence="2 3">
    <name type="scientific">Ammoniphilus resinae</name>
    <dbReference type="NCBI Taxonomy" id="861532"/>
    <lineage>
        <taxon>Bacteria</taxon>
        <taxon>Bacillati</taxon>
        <taxon>Bacillota</taxon>
        <taxon>Bacilli</taxon>
        <taxon>Bacillales</taxon>
        <taxon>Paenibacillaceae</taxon>
        <taxon>Aneurinibacillus group</taxon>
        <taxon>Ammoniphilus</taxon>
    </lineage>
</organism>
<proteinExistence type="predicted"/>
<evidence type="ECO:0000313" key="3">
    <source>
        <dbReference type="Proteomes" id="UP001519343"/>
    </source>
</evidence>
<keyword evidence="3" id="KW-1185">Reference proteome</keyword>
<keyword evidence="1" id="KW-1133">Transmembrane helix</keyword>
<feature type="transmembrane region" description="Helical" evidence="1">
    <location>
        <begin position="6"/>
        <end position="25"/>
    </location>
</feature>
<keyword evidence="1" id="KW-0812">Transmembrane</keyword>
<keyword evidence="1" id="KW-0472">Membrane</keyword>
<dbReference type="RefSeq" id="WP_280922238.1">
    <property type="nucleotide sequence ID" value="NZ_JAGGKT010000013.1"/>
</dbReference>
<reference evidence="2 3" key="1">
    <citation type="submission" date="2021-03" db="EMBL/GenBank/DDBJ databases">
        <title>Genomic Encyclopedia of Type Strains, Phase IV (KMG-IV): sequencing the most valuable type-strain genomes for metagenomic binning, comparative biology and taxonomic classification.</title>
        <authorList>
            <person name="Goeker M."/>
        </authorList>
    </citation>
    <scope>NUCLEOTIDE SEQUENCE [LARGE SCALE GENOMIC DNA]</scope>
    <source>
        <strain evidence="2 3">DSM 24738</strain>
    </source>
</reference>
<dbReference type="EMBL" id="JAGGKT010000013">
    <property type="protein sequence ID" value="MBP1933829.1"/>
    <property type="molecule type" value="Genomic_DNA"/>
</dbReference>